<dbReference type="AlphaFoldDB" id="A0A813C8L2"/>
<protein>
    <recommendedName>
        <fullName evidence="3">Restriction endonuclease</fullName>
    </recommendedName>
</protein>
<dbReference type="Proteomes" id="UP000601435">
    <property type="component" value="Unassembled WGS sequence"/>
</dbReference>
<name>A0A813C8L2_9DINO</name>
<reference evidence="1" key="1">
    <citation type="submission" date="2021-02" db="EMBL/GenBank/DDBJ databases">
        <authorList>
            <person name="Dougan E. K."/>
            <person name="Rhodes N."/>
            <person name="Thang M."/>
            <person name="Chan C."/>
        </authorList>
    </citation>
    <scope>NUCLEOTIDE SEQUENCE</scope>
</reference>
<sequence length="232" mass="26670">ALHWTICKVVRSTSLDNLRRGHAPGCFCNGGVRWLSREGHARCLSILKLRYGEQYGASNMTWAWWRANIKHQTSKIDVTCKKCGHRSRSTSLVNLQKGRAPGCFCSRKTEAKLRRWLCAKYPDWTITSQVKGCTNPDTQRPLPFDFGLYHDTILIELDGEIGHFGRGWGGVADDGGVPQRDFYKEYWAIQQGKVVVRLLQTDVYHDCWSWEDAIQYKGGIYRQLRADLDCKR</sequence>
<comment type="caution">
    <text evidence="1">The sequence shown here is derived from an EMBL/GenBank/DDBJ whole genome shotgun (WGS) entry which is preliminary data.</text>
</comment>
<evidence type="ECO:0000313" key="1">
    <source>
        <dbReference type="EMBL" id="CAE7940921.1"/>
    </source>
</evidence>
<proteinExistence type="predicted"/>
<keyword evidence="2" id="KW-1185">Reference proteome</keyword>
<feature type="non-terminal residue" evidence="1">
    <location>
        <position position="1"/>
    </location>
</feature>
<dbReference type="OrthoDB" id="445037at2759"/>
<dbReference type="EMBL" id="CAJNJA010092630">
    <property type="protein sequence ID" value="CAE7940921.1"/>
    <property type="molecule type" value="Genomic_DNA"/>
</dbReference>
<gene>
    <name evidence="1" type="ORF">SNEC2469_LOCUS34083</name>
</gene>
<evidence type="ECO:0008006" key="3">
    <source>
        <dbReference type="Google" id="ProtNLM"/>
    </source>
</evidence>
<feature type="non-terminal residue" evidence="1">
    <location>
        <position position="232"/>
    </location>
</feature>
<organism evidence="1 2">
    <name type="scientific">Symbiodinium necroappetens</name>
    <dbReference type="NCBI Taxonomy" id="1628268"/>
    <lineage>
        <taxon>Eukaryota</taxon>
        <taxon>Sar</taxon>
        <taxon>Alveolata</taxon>
        <taxon>Dinophyceae</taxon>
        <taxon>Suessiales</taxon>
        <taxon>Symbiodiniaceae</taxon>
        <taxon>Symbiodinium</taxon>
    </lineage>
</organism>
<accession>A0A813C8L2</accession>
<evidence type="ECO:0000313" key="2">
    <source>
        <dbReference type="Proteomes" id="UP000601435"/>
    </source>
</evidence>